<dbReference type="GO" id="GO:0000977">
    <property type="term" value="F:RNA polymerase II transcription regulatory region sequence-specific DNA binding"/>
    <property type="evidence" value="ECO:0007669"/>
    <property type="project" value="TreeGrafter"/>
</dbReference>
<feature type="compositionally biased region" description="Polar residues" evidence="7">
    <location>
        <begin position="156"/>
        <end position="193"/>
    </location>
</feature>
<comment type="subcellular location">
    <subcellularLocation>
        <location evidence="1">Nucleus</location>
    </subcellularLocation>
</comment>
<evidence type="ECO:0000256" key="6">
    <source>
        <dbReference type="SAM" id="Coils"/>
    </source>
</evidence>
<keyword evidence="2" id="KW-0805">Transcription regulation</keyword>
<reference evidence="9" key="1">
    <citation type="submission" date="2021-06" db="EMBL/GenBank/DDBJ databases">
        <authorList>
            <person name="Kallberg Y."/>
            <person name="Tangrot J."/>
            <person name="Rosling A."/>
        </authorList>
    </citation>
    <scope>NUCLEOTIDE SEQUENCE</scope>
    <source>
        <strain evidence="9">CL551</strain>
    </source>
</reference>
<sequence>MTSNFTYSSLLSSLSSLDQNSINASQDDDLSLWATAEFSFDIPPVPVIGMMDEEFDVSPAENKFEDSDVAYSTALVQTEIPSFTNQTQNMYHPLLSSYPTASSLIQTRLQPIPIAPAVTPTTQANYSPIYPTPLTAGLTTAAKVGNKVIALKEENGNTSKSSTTKATINPPSRKNSAKSVQSSTDTTGTNSTAEDIETQKEDPEMAAKIAAEEDKRRRNTAASARFRVKKKMREQALERTAKEMTQKAETLEVRVKELEMEIKWLRSLIVEKDARLLDIDRPEKKRKTDSENSDETLRQESNNKIDKMG</sequence>
<evidence type="ECO:0000256" key="7">
    <source>
        <dbReference type="SAM" id="MobiDB-lite"/>
    </source>
</evidence>
<evidence type="ECO:0000313" key="9">
    <source>
        <dbReference type="EMBL" id="CAG8665582.1"/>
    </source>
</evidence>
<evidence type="ECO:0000256" key="5">
    <source>
        <dbReference type="ARBA" id="ARBA00023242"/>
    </source>
</evidence>
<accession>A0A9N9E621</accession>
<feature type="region of interest" description="Disordered" evidence="7">
    <location>
        <begin position="155"/>
        <end position="204"/>
    </location>
</feature>
<evidence type="ECO:0000256" key="4">
    <source>
        <dbReference type="ARBA" id="ARBA00023163"/>
    </source>
</evidence>
<keyword evidence="6" id="KW-0175">Coiled coil</keyword>
<dbReference type="GO" id="GO:0001228">
    <property type="term" value="F:DNA-binding transcription activator activity, RNA polymerase II-specific"/>
    <property type="evidence" value="ECO:0007669"/>
    <property type="project" value="TreeGrafter"/>
</dbReference>
<protein>
    <submittedName>
        <fullName evidence="9">6975_t:CDS:1</fullName>
    </submittedName>
</protein>
<dbReference type="InterPro" id="IPR004827">
    <property type="entry name" value="bZIP"/>
</dbReference>
<dbReference type="OrthoDB" id="1939598at2759"/>
<feature type="region of interest" description="Disordered" evidence="7">
    <location>
        <begin position="278"/>
        <end position="309"/>
    </location>
</feature>
<dbReference type="PANTHER" id="PTHR13044:SF14">
    <property type="entry name" value="CRYPTOCEPHAL, ISOFORM A"/>
    <property type="match status" value="1"/>
</dbReference>
<dbReference type="AlphaFoldDB" id="A0A9N9E621"/>
<organism evidence="9 10">
    <name type="scientific">Acaulospora morrowiae</name>
    <dbReference type="NCBI Taxonomy" id="94023"/>
    <lineage>
        <taxon>Eukaryota</taxon>
        <taxon>Fungi</taxon>
        <taxon>Fungi incertae sedis</taxon>
        <taxon>Mucoromycota</taxon>
        <taxon>Glomeromycotina</taxon>
        <taxon>Glomeromycetes</taxon>
        <taxon>Diversisporales</taxon>
        <taxon>Acaulosporaceae</taxon>
        <taxon>Acaulospora</taxon>
    </lineage>
</organism>
<evidence type="ECO:0000313" key="10">
    <source>
        <dbReference type="Proteomes" id="UP000789342"/>
    </source>
</evidence>
<dbReference type="SUPFAM" id="SSF57959">
    <property type="entry name" value="Leucine zipper domain"/>
    <property type="match status" value="1"/>
</dbReference>
<dbReference type="FunFam" id="1.20.5.170:FF:000075">
    <property type="entry name" value="BZIP transcription factor (MetR)"/>
    <property type="match status" value="1"/>
</dbReference>
<dbReference type="InterPro" id="IPR046347">
    <property type="entry name" value="bZIP_sf"/>
</dbReference>
<dbReference type="Gene3D" id="1.20.5.170">
    <property type="match status" value="1"/>
</dbReference>
<comment type="caution">
    <text evidence="9">The sequence shown here is derived from an EMBL/GenBank/DDBJ whole genome shotgun (WGS) entry which is preliminary data.</text>
</comment>
<feature type="coiled-coil region" evidence="6">
    <location>
        <begin position="234"/>
        <end position="268"/>
    </location>
</feature>
<keyword evidence="5" id="KW-0539">Nucleus</keyword>
<feature type="domain" description="BZIP" evidence="8">
    <location>
        <begin position="213"/>
        <end position="272"/>
    </location>
</feature>
<dbReference type="Proteomes" id="UP000789342">
    <property type="component" value="Unassembled WGS sequence"/>
</dbReference>
<dbReference type="GO" id="GO:0005634">
    <property type="term" value="C:nucleus"/>
    <property type="evidence" value="ECO:0007669"/>
    <property type="project" value="UniProtKB-SubCell"/>
</dbReference>
<keyword evidence="10" id="KW-1185">Reference proteome</keyword>
<dbReference type="PROSITE" id="PS00036">
    <property type="entry name" value="BZIP_BASIC"/>
    <property type="match status" value="1"/>
</dbReference>
<keyword evidence="4" id="KW-0804">Transcription</keyword>
<keyword evidence="3" id="KW-0238">DNA-binding</keyword>
<dbReference type="EMBL" id="CAJVPV010011900">
    <property type="protein sequence ID" value="CAG8665582.1"/>
    <property type="molecule type" value="Genomic_DNA"/>
</dbReference>
<evidence type="ECO:0000256" key="3">
    <source>
        <dbReference type="ARBA" id="ARBA00023125"/>
    </source>
</evidence>
<evidence type="ECO:0000256" key="2">
    <source>
        <dbReference type="ARBA" id="ARBA00023015"/>
    </source>
</evidence>
<evidence type="ECO:0000256" key="1">
    <source>
        <dbReference type="ARBA" id="ARBA00004123"/>
    </source>
</evidence>
<dbReference type="PANTHER" id="PTHR13044">
    <property type="entry name" value="ACTIVATING TRANSCRIPTION FACTOR ATF 4/5"/>
    <property type="match status" value="1"/>
</dbReference>
<proteinExistence type="predicted"/>
<gene>
    <name evidence="9" type="ORF">AMORRO_LOCUS10598</name>
</gene>
<name>A0A9N9E621_9GLOM</name>
<dbReference type="Pfam" id="PF07716">
    <property type="entry name" value="bZIP_2"/>
    <property type="match status" value="1"/>
</dbReference>
<dbReference type="CDD" id="cd14705">
    <property type="entry name" value="bZIP_Zip1"/>
    <property type="match status" value="1"/>
</dbReference>
<evidence type="ECO:0000259" key="8">
    <source>
        <dbReference type="PROSITE" id="PS50217"/>
    </source>
</evidence>
<dbReference type="PROSITE" id="PS50217">
    <property type="entry name" value="BZIP"/>
    <property type="match status" value="1"/>
</dbReference>